<dbReference type="CDD" id="cd02440">
    <property type="entry name" value="AdoMet_MTases"/>
    <property type="match status" value="1"/>
</dbReference>
<keyword evidence="2" id="KW-0489">Methyltransferase</keyword>
<dbReference type="Pfam" id="PF13649">
    <property type="entry name" value="Methyltransf_25"/>
    <property type="match status" value="1"/>
</dbReference>
<feature type="domain" description="Methyltransferase" evidence="1">
    <location>
        <begin position="52"/>
        <end position="149"/>
    </location>
</feature>
<dbReference type="GO" id="GO:0032259">
    <property type="term" value="P:methylation"/>
    <property type="evidence" value="ECO:0007669"/>
    <property type="project" value="UniProtKB-KW"/>
</dbReference>
<evidence type="ECO:0000313" key="2">
    <source>
        <dbReference type="EMBL" id="PMD42035.1"/>
    </source>
</evidence>
<dbReference type="Gene3D" id="3.40.50.150">
    <property type="entry name" value="Vaccinia Virus protein VP39"/>
    <property type="match status" value="1"/>
</dbReference>
<evidence type="ECO:0000259" key="1">
    <source>
        <dbReference type="Pfam" id="PF13649"/>
    </source>
</evidence>
<name>A0A2J6RU40_HYAVF</name>
<dbReference type="EMBL" id="KZ613943">
    <property type="protein sequence ID" value="PMD42035.1"/>
    <property type="molecule type" value="Genomic_DNA"/>
</dbReference>
<dbReference type="SUPFAM" id="SSF53335">
    <property type="entry name" value="S-adenosyl-L-methionine-dependent methyltransferases"/>
    <property type="match status" value="1"/>
</dbReference>
<dbReference type="Proteomes" id="UP000235786">
    <property type="component" value="Unassembled WGS sequence"/>
</dbReference>
<reference evidence="2 3" key="1">
    <citation type="submission" date="2016-04" db="EMBL/GenBank/DDBJ databases">
        <title>A degradative enzymes factory behind the ericoid mycorrhizal symbiosis.</title>
        <authorList>
            <consortium name="DOE Joint Genome Institute"/>
            <person name="Martino E."/>
            <person name="Morin E."/>
            <person name="Grelet G."/>
            <person name="Kuo A."/>
            <person name="Kohler A."/>
            <person name="Daghino S."/>
            <person name="Barry K."/>
            <person name="Choi C."/>
            <person name="Cichocki N."/>
            <person name="Clum A."/>
            <person name="Copeland A."/>
            <person name="Hainaut M."/>
            <person name="Haridas S."/>
            <person name="Labutti K."/>
            <person name="Lindquist E."/>
            <person name="Lipzen A."/>
            <person name="Khouja H.-R."/>
            <person name="Murat C."/>
            <person name="Ohm R."/>
            <person name="Olson A."/>
            <person name="Spatafora J."/>
            <person name="Veneault-Fourrey C."/>
            <person name="Henrissat B."/>
            <person name="Grigoriev I."/>
            <person name="Martin F."/>
            <person name="Perotto S."/>
        </authorList>
    </citation>
    <scope>NUCLEOTIDE SEQUENCE [LARGE SCALE GENOMIC DNA]</scope>
    <source>
        <strain evidence="2 3">F</strain>
    </source>
</reference>
<dbReference type="InterPro" id="IPR041698">
    <property type="entry name" value="Methyltransf_25"/>
</dbReference>
<dbReference type="InterPro" id="IPR029063">
    <property type="entry name" value="SAM-dependent_MTases_sf"/>
</dbReference>
<keyword evidence="3" id="KW-1185">Reference proteome</keyword>
<dbReference type="AlphaFoldDB" id="A0A2J6RU40"/>
<organism evidence="2 3">
    <name type="scientific">Hyaloscypha variabilis (strain UAMH 11265 / GT02V1 / F)</name>
    <name type="common">Meliniomyces variabilis</name>
    <dbReference type="NCBI Taxonomy" id="1149755"/>
    <lineage>
        <taxon>Eukaryota</taxon>
        <taxon>Fungi</taxon>
        <taxon>Dikarya</taxon>
        <taxon>Ascomycota</taxon>
        <taxon>Pezizomycotina</taxon>
        <taxon>Leotiomycetes</taxon>
        <taxon>Helotiales</taxon>
        <taxon>Hyaloscyphaceae</taxon>
        <taxon>Hyaloscypha</taxon>
        <taxon>Hyaloscypha variabilis</taxon>
    </lineage>
</organism>
<dbReference type="GO" id="GO:0008168">
    <property type="term" value="F:methyltransferase activity"/>
    <property type="evidence" value="ECO:0007669"/>
    <property type="project" value="UniProtKB-KW"/>
</dbReference>
<sequence>MNNPESQNQFVPKQAIAPTPELYDELVIDCMEKLAAATVSHLTPFPNGAKIHDNGCGTGAATAAIMSFISPAAKISINGTDINSRAIEIYKRQAAEKHWPATAVPMDSTALSYASELFTHSIGNALLFVLPNDGVDAVKEVYRTLKPGGIAALNSWAYQPNMEPIQVAAQSTRPAGTPLPRQGMDKWLQAEFLQSVVEKGGFERQKIKMVQSEVFVELGDLNRYATMLWSFIGGTSAVGWLESDEQKWEEAITVVKKELKKSQGTRLLDGGKMQLRFVANIAIATK</sequence>
<dbReference type="OrthoDB" id="2013972at2759"/>
<gene>
    <name evidence="2" type="ORF">L207DRAFT_580713</name>
</gene>
<accession>A0A2J6RU40</accession>
<evidence type="ECO:0000313" key="3">
    <source>
        <dbReference type="Proteomes" id="UP000235786"/>
    </source>
</evidence>
<protein>
    <submittedName>
        <fullName evidence="2">S-adenosyl-L-methionine-dependent methyltransferase</fullName>
    </submittedName>
</protein>
<dbReference type="STRING" id="1149755.A0A2J6RU40"/>
<proteinExistence type="predicted"/>
<keyword evidence="2" id="KW-0808">Transferase</keyword>